<protein>
    <submittedName>
        <fullName evidence="1">Uncharacterized protein</fullName>
    </submittedName>
</protein>
<dbReference type="VEuPathDB" id="GiardiaDB:QR46_4156"/>
<gene>
    <name evidence="1" type="ORF">QR46_4156</name>
</gene>
<accession>A0A132NP55</accession>
<sequence length="1211" mass="134860">MEELGSAVDSASRGDYSELTRIQKALQDPTYYLAFCNALLDSLQSKDIFVFHGLNLLVTAGTVKTSLYSSLKTYIPRLLDAGRTLLATGIAMKTLSKLIVLIVGTSFLPDEIDTFCTVLINECFTEVLFLLNVVEDLMLHIASNKRPVAQDAAVLESIIKLTTQIIKSMDRLMDAYFASSTSSNLTKGDFQTLVLAHLKILIISVKWDALSKTCTIVPSNSDDAFFITQAKPLPKLLDLLNTTWYNKAAKLFLLTLLRDDRLVYSCCQELFLALSTVTHNKKEVSSIILLFFIALLVRFYQFQLSGANGKNIAFELEAITLPLDLNACIFGVRPPDLNIALIAANFFHSNAWLNIPHNPEDDFFSMQIIQYLIRANGSVTMLSVLNKNQITRLLCQFLFTIFFIHMTVSQELDFLVSYLDSLMSIVHNNYQACLIGPSFHLVSPEDSRNSSLVLALNSFLLSLYCRTSTSLYISQVQAHIAKCLEFLGNKEPTPRNIRQYSVRNCSNDCVLVLREFSLDLYTVVRHCCLPDNRALVQFDFIRFCQDSAIFERIHENSALPLTDPTKLDSVLATVLFISILFFGIRDDLLAADEEGLVGVQPTYLCMASIEMIVSQQCKLASTALCLITRGLSGDCSWSTAIAACFYTQLAIQWVQYMLYDSDDVTSYTECLSAASRAILSEAINNVLNCMGNIHESLNHINLSTLFLTDAIISTLLECITVMDIARKKPTFPLDVVVRVTRRLNVLYREIPMTSTCDFTGFLLKYRNNILQFGIFLVEHVASEESSHLLAFADSILSIGASCNLATDASLILENLTLLLSVSAGGLAALENLSISDCNKLKNPFLDKIFAAYTILLPCLESLPTESDCISFILLARDIFLFVKRTIDKWLKCIGPHVISFFERLLDSSFGLLYRSFQATMNWTGISSERCSSLHHVYSGEDVTSVAFSGQEQLYLTFLTASAIVTDALYEITNSIPSSVTLHVDEYKGFVSHLFMSVLTTILSFTPILDRVDDSDIAKIVDMATMILNLDNDTLEQEDAARTLTALCAFLDNLPPVHVSLKIKLFGHIAAFANALLGVYKCSDQLEKINQIYIQVIEKSIGKLIYCVYLKLPDEEIVSDLAASLLYLVCTDIGDASRTVLQFRQSIFRLQALEAIQALGVEDCVPSVDSAFSNMQEIILEGSKDYNVVVPIRKLLFTIHAACIKRAVTLGL</sequence>
<name>A0A132NP55_GIAIN</name>
<dbReference type="OrthoDB" id="10252877at2759"/>
<proteinExistence type="predicted"/>
<evidence type="ECO:0000313" key="1">
    <source>
        <dbReference type="EMBL" id="KWX11879.1"/>
    </source>
</evidence>
<evidence type="ECO:0000313" key="2">
    <source>
        <dbReference type="Proteomes" id="UP000070089"/>
    </source>
</evidence>
<dbReference type="Proteomes" id="UP000070089">
    <property type="component" value="Unassembled WGS sequence"/>
</dbReference>
<dbReference type="AlphaFoldDB" id="A0A132NP55"/>
<reference evidence="1 2" key="1">
    <citation type="journal article" date="2015" name="Mol. Biochem. Parasitol.">
        <title>Identification of polymorphic genes for use in assemblage B genotyping assays through comparative genomics of multiple assemblage B Giardia duodenalis isolates.</title>
        <authorList>
            <person name="Wielinga C."/>
            <person name="Thompson R.C."/>
            <person name="Monis P."/>
            <person name="Ryan U."/>
        </authorList>
    </citation>
    <scope>NUCLEOTIDE SEQUENCE [LARGE SCALE GENOMIC DNA]</scope>
    <source>
        <strain evidence="1 2">BAH15c1</strain>
    </source>
</reference>
<organism evidence="1 2">
    <name type="scientific">Giardia duodenalis assemblage B</name>
    <dbReference type="NCBI Taxonomy" id="1394984"/>
    <lineage>
        <taxon>Eukaryota</taxon>
        <taxon>Metamonada</taxon>
        <taxon>Diplomonadida</taxon>
        <taxon>Hexamitidae</taxon>
        <taxon>Giardiinae</taxon>
        <taxon>Giardia</taxon>
    </lineage>
</organism>
<comment type="caution">
    <text evidence="1">The sequence shown here is derived from an EMBL/GenBank/DDBJ whole genome shotgun (WGS) entry which is preliminary data.</text>
</comment>
<dbReference type="EMBL" id="JXTI01000150">
    <property type="protein sequence ID" value="KWX11879.1"/>
    <property type="molecule type" value="Genomic_DNA"/>
</dbReference>